<feature type="domain" description="Isochorismatase-like" evidence="1">
    <location>
        <begin position="25"/>
        <end position="109"/>
    </location>
</feature>
<accession>C9YAZ0</accession>
<reference evidence="2" key="1">
    <citation type="journal article" date="2010" name="Nature">
        <title>The dynamic genome of Hydra.</title>
        <authorList>
            <person name="Chapman J.A."/>
            <person name="Kirkness E.F."/>
            <person name="Simakov O."/>
            <person name="Hampson S.E."/>
            <person name="Mitros T."/>
            <person name="Weinmaier T."/>
            <person name="Rattei T."/>
            <person name="Balasubramanian P.G."/>
            <person name="Borman J."/>
            <person name="Busam D."/>
            <person name="Disbennett K."/>
            <person name="Pfannkoch C."/>
            <person name="Sumin N."/>
            <person name="Sutton G."/>
            <person name="Viswanathan L."/>
            <person name="Walenz B."/>
            <person name="Goodstein D.M."/>
            <person name="Hellsten U."/>
            <person name="Kawashima T."/>
            <person name="Prochnik S.E."/>
            <person name="Putnam N.H."/>
            <person name="Shu S."/>
            <person name="Blumberg B."/>
            <person name="Dana C.E."/>
            <person name="Gee L."/>
            <person name="Kibler D.F."/>
            <person name="Law L."/>
            <person name="Lindgens D."/>
            <person name="Martinez D.E."/>
            <person name="Peng J."/>
            <person name="Wigge P.A."/>
            <person name="Bertulat B."/>
            <person name="Guder C."/>
            <person name="Nakamura Y."/>
            <person name="Ozbek S."/>
            <person name="Watanabe H."/>
            <person name="Khalturin K."/>
            <person name="Hemmrich G."/>
            <person name="Franke A."/>
            <person name="Augustin R."/>
            <person name="Fraune S."/>
            <person name="Hayakawa E."/>
            <person name="Hayakawa S."/>
            <person name="Hirose M."/>
            <person name="Hwang J."/>
            <person name="Ikeo K."/>
            <person name="Nishimiya-Fujisawa C."/>
            <person name="Ogura A."/>
            <person name="Takahashi T."/>
            <person name="Steinmetz P.R."/>
            <person name="Zhang X."/>
            <person name="Aufschnaiter R."/>
            <person name="Eder M.K."/>
            <person name="Gorny A.K."/>
            <person name="Salvenmoser W."/>
            <person name="Heimberg A.M."/>
            <person name="Wheeler B.M."/>
            <person name="Peterson K.J."/>
            <person name="Boettger A."/>
            <person name="Tischler P."/>
            <person name="Wolf A."/>
            <person name="Gojobori T."/>
            <person name="Remington K.A."/>
            <person name="Strausberg R.L."/>
            <person name="Venter J."/>
            <person name="Technau U."/>
            <person name="Hobmayer B."/>
            <person name="Bosch T.C."/>
            <person name="Holstein T.W."/>
            <person name="Fujisawa T."/>
            <person name="Bode H.R."/>
            <person name="David C.N."/>
            <person name="Rokhsar D.S."/>
            <person name="Steele R.E."/>
        </authorList>
    </citation>
    <scope>NUCLEOTIDE SEQUENCE</scope>
</reference>
<name>C9YAZ0_CURXX</name>
<dbReference type="InterPro" id="IPR050993">
    <property type="entry name" value="Isochorismatase_domain"/>
</dbReference>
<dbReference type="Pfam" id="PF00857">
    <property type="entry name" value="Isochorismatase"/>
    <property type="match status" value="2"/>
</dbReference>
<dbReference type="PANTHER" id="PTHR14119">
    <property type="entry name" value="HYDROLASE"/>
    <property type="match status" value="1"/>
</dbReference>
<dbReference type="AlphaFoldDB" id="C9YAZ0"/>
<dbReference type="InterPro" id="IPR036380">
    <property type="entry name" value="Isochorismatase-like_sf"/>
</dbReference>
<feature type="domain" description="Isochorismatase-like" evidence="1">
    <location>
        <begin position="132"/>
        <end position="195"/>
    </location>
</feature>
<dbReference type="InterPro" id="IPR000868">
    <property type="entry name" value="Isochorismatase-like_dom"/>
</dbReference>
<dbReference type="PANTHER" id="PTHR14119:SF3">
    <property type="entry name" value="ISOCHORISMATASE DOMAIN-CONTAINING PROTEIN 2"/>
    <property type="match status" value="1"/>
</dbReference>
<protein>
    <recommendedName>
        <fullName evidence="1">Isochorismatase-like domain-containing protein</fullName>
    </recommendedName>
</protein>
<proteinExistence type="predicted"/>
<evidence type="ECO:0000313" key="2">
    <source>
        <dbReference type="EMBL" id="CBA29589.1"/>
    </source>
</evidence>
<dbReference type="SUPFAM" id="SSF52499">
    <property type="entry name" value="Isochorismatase-like hydrolases"/>
    <property type="match status" value="1"/>
</dbReference>
<sequence>MRGGYARPTFFEKDFPMLIDVDMSQLVLVDYQTRLMPAMFESELVVANAVRLAKLAALLEVPAFYTEQYPSGLGHTVPDVKAALDEARARVLNKMQFSAIEEGLGEWLRPPAKPVQGNARSLPKHLQKPAASERSAIVIAGCEAHVCLMQTALDLLEDEFEVWVVTDACSSRTERNRDAAFDRLAGAGAELVTTEMVAFEWIRTAEHPVFKEAQALIK</sequence>
<dbReference type="EMBL" id="FN543104">
    <property type="protein sequence ID" value="CBA29589.1"/>
    <property type="molecule type" value="Genomic_DNA"/>
</dbReference>
<gene>
    <name evidence="2" type="ORF">Csp_A12910</name>
</gene>
<dbReference type="GO" id="GO:0016787">
    <property type="term" value="F:hydrolase activity"/>
    <property type="evidence" value="ECO:0007669"/>
    <property type="project" value="UniProtKB-KW"/>
</dbReference>
<keyword evidence="2" id="KW-0378">Hydrolase</keyword>
<evidence type="ECO:0000259" key="1">
    <source>
        <dbReference type="Pfam" id="PF00857"/>
    </source>
</evidence>
<organism evidence="2">
    <name type="scientific">Curvibacter symbiont subsp. Hydra magnipapillata</name>
    <dbReference type="NCBI Taxonomy" id="667019"/>
    <lineage>
        <taxon>Bacteria</taxon>
        <taxon>Pseudomonadati</taxon>
        <taxon>Pseudomonadota</taxon>
        <taxon>Betaproteobacteria</taxon>
        <taxon>Burkholderiales</taxon>
        <taxon>Comamonadaceae</taxon>
        <taxon>Curvibacter</taxon>
    </lineage>
</organism>
<dbReference type="Gene3D" id="3.40.50.850">
    <property type="entry name" value="Isochorismatase-like"/>
    <property type="match status" value="1"/>
</dbReference>